<accession>A0A119V1Y1</accession>
<proteinExistence type="predicted"/>
<protein>
    <submittedName>
        <fullName evidence="1">Signal peptidase</fullName>
    </submittedName>
</protein>
<dbReference type="RefSeq" id="WP_060231017.1">
    <property type="nucleotide sequence ID" value="NZ_LPLU01000001.1"/>
</dbReference>
<name>A0A119V1Y1_9BURK</name>
<dbReference type="PROSITE" id="PS51257">
    <property type="entry name" value="PROKAR_LIPOPROTEIN"/>
    <property type="match status" value="1"/>
</dbReference>
<reference evidence="1 2" key="1">
    <citation type="submission" date="2015-11" db="EMBL/GenBank/DDBJ databases">
        <title>Expanding the genomic diversity of Burkholderia species for the development of highly accurate diagnostics.</title>
        <authorList>
            <person name="Sahl J."/>
            <person name="Keim P."/>
            <person name="Wagner D."/>
        </authorList>
    </citation>
    <scope>NUCLEOTIDE SEQUENCE [LARGE SCALE GENOMIC DNA]</scope>
    <source>
        <strain evidence="1 2">MSMB782WGS</strain>
    </source>
</reference>
<sequence length="142" mass="14623">MKHTRHLAGMLIAAALLAGCGGTVVRTLPLPAEATGHDATGVKLYFGAQAHPAVRATIGTRSESVRVTRGTGAEQPTCDQALAEALGRLRTYAKNHGGNAVVNVTTRFHEQRSDSAGRYTCGVSPSAGALAVSGDVVMLDAQ</sequence>
<dbReference type="Proteomes" id="UP000065504">
    <property type="component" value="Unassembled WGS sequence"/>
</dbReference>
<dbReference type="SUPFAM" id="SSF117782">
    <property type="entry name" value="YbjQ-like"/>
    <property type="match status" value="1"/>
</dbReference>
<dbReference type="AlphaFoldDB" id="A0A119V1Y1"/>
<evidence type="ECO:0000313" key="1">
    <source>
        <dbReference type="EMBL" id="KWK87385.1"/>
    </source>
</evidence>
<evidence type="ECO:0000313" key="2">
    <source>
        <dbReference type="Proteomes" id="UP000065504"/>
    </source>
</evidence>
<organism evidence="1 2">
    <name type="scientific">Burkholderia ubonensis</name>
    <dbReference type="NCBI Taxonomy" id="101571"/>
    <lineage>
        <taxon>Bacteria</taxon>
        <taxon>Pseudomonadati</taxon>
        <taxon>Pseudomonadota</taxon>
        <taxon>Betaproteobacteria</taxon>
        <taxon>Burkholderiales</taxon>
        <taxon>Burkholderiaceae</taxon>
        <taxon>Burkholderia</taxon>
        <taxon>Burkholderia cepacia complex</taxon>
    </lineage>
</organism>
<comment type="caution">
    <text evidence="1">The sequence shown here is derived from an EMBL/GenBank/DDBJ whole genome shotgun (WGS) entry which is preliminary data.</text>
</comment>
<dbReference type="InterPro" id="IPR035439">
    <property type="entry name" value="UPF0145_dom_sf"/>
</dbReference>
<gene>
    <name evidence="1" type="ORF">WM16_02040</name>
</gene>
<dbReference type="EMBL" id="LPLU01000001">
    <property type="protein sequence ID" value="KWK87385.1"/>
    <property type="molecule type" value="Genomic_DNA"/>
</dbReference>